<dbReference type="PANTHER" id="PTHR43719:SF75">
    <property type="entry name" value="HISTIDINE KINASE CKI1"/>
    <property type="match status" value="1"/>
</dbReference>
<dbReference type="InterPro" id="IPR004358">
    <property type="entry name" value="Sig_transdc_His_kin-like_C"/>
</dbReference>
<evidence type="ECO:0000256" key="1">
    <source>
        <dbReference type="ARBA" id="ARBA00000085"/>
    </source>
</evidence>
<dbReference type="InterPro" id="IPR005467">
    <property type="entry name" value="His_kinase_dom"/>
</dbReference>
<comment type="subcellular location">
    <subcellularLocation>
        <location evidence="2">Endoplasmic reticulum membrane</location>
        <topology evidence="2">Multi-pass membrane protein</topology>
    </subcellularLocation>
</comment>
<comment type="caution">
    <text evidence="9">The sequence shown here is derived from an EMBL/GenBank/DDBJ whole genome shotgun (WGS) entry which is preliminary data.</text>
</comment>
<feature type="domain" description="Histidine kinase" evidence="7">
    <location>
        <begin position="38"/>
        <end position="282"/>
    </location>
</feature>
<dbReference type="PROSITE" id="PS50110">
    <property type="entry name" value="RESPONSE_REGULATORY"/>
    <property type="match status" value="1"/>
</dbReference>
<keyword evidence="4" id="KW-0597">Phosphoprotein</keyword>
<dbReference type="InterPro" id="IPR036890">
    <property type="entry name" value="HATPase_C_sf"/>
</dbReference>
<dbReference type="SMART" id="SM00387">
    <property type="entry name" value="HATPase_c"/>
    <property type="match status" value="1"/>
</dbReference>
<reference evidence="9 10" key="1">
    <citation type="journal article" date="2020" name="Mol. Plant">
        <title>The Chromosome-Based Rubber Tree Genome Provides New Insights into Spurge Genome Evolution and Rubber Biosynthesis.</title>
        <authorList>
            <person name="Liu J."/>
            <person name="Shi C."/>
            <person name="Shi C.C."/>
            <person name="Li W."/>
            <person name="Zhang Q.J."/>
            <person name="Zhang Y."/>
            <person name="Li K."/>
            <person name="Lu H.F."/>
            <person name="Shi C."/>
            <person name="Zhu S.T."/>
            <person name="Xiao Z.Y."/>
            <person name="Nan H."/>
            <person name="Yue Y."/>
            <person name="Zhu X.G."/>
            <person name="Wu Y."/>
            <person name="Hong X.N."/>
            <person name="Fan G.Y."/>
            <person name="Tong Y."/>
            <person name="Zhang D."/>
            <person name="Mao C.L."/>
            <person name="Liu Y.L."/>
            <person name="Hao S.J."/>
            <person name="Liu W.Q."/>
            <person name="Lv M.Q."/>
            <person name="Zhang H.B."/>
            <person name="Liu Y."/>
            <person name="Hu-Tang G.R."/>
            <person name="Wang J.P."/>
            <person name="Wang J.H."/>
            <person name="Sun Y.H."/>
            <person name="Ni S.B."/>
            <person name="Chen W.B."/>
            <person name="Zhang X.C."/>
            <person name="Jiao Y.N."/>
            <person name="Eichler E.E."/>
            <person name="Li G.H."/>
            <person name="Liu X."/>
            <person name="Gao L.Z."/>
        </authorList>
    </citation>
    <scope>NUCLEOTIDE SEQUENCE [LARGE SCALE GENOMIC DNA]</scope>
    <source>
        <strain evidence="10">cv. GT1</strain>
        <tissue evidence="9">Leaf</tissue>
    </source>
</reference>
<evidence type="ECO:0000313" key="10">
    <source>
        <dbReference type="Proteomes" id="UP000467840"/>
    </source>
</evidence>
<dbReference type="CDD" id="cd17546">
    <property type="entry name" value="REC_hyHK_CKI1_RcsC-like"/>
    <property type="match status" value="1"/>
</dbReference>
<dbReference type="PROSITE" id="PS50109">
    <property type="entry name" value="HIS_KIN"/>
    <property type="match status" value="1"/>
</dbReference>
<dbReference type="InterPro" id="IPR003594">
    <property type="entry name" value="HATPase_dom"/>
</dbReference>
<dbReference type="Pfam" id="PF00072">
    <property type="entry name" value="Response_reg"/>
    <property type="match status" value="1"/>
</dbReference>
<dbReference type="SUPFAM" id="SSF52172">
    <property type="entry name" value="CheY-like"/>
    <property type="match status" value="1"/>
</dbReference>
<keyword evidence="10" id="KW-1185">Reference proteome</keyword>
<dbReference type="InterPro" id="IPR050956">
    <property type="entry name" value="2C_system_His_kinase"/>
</dbReference>
<dbReference type="SUPFAM" id="SSF47384">
    <property type="entry name" value="Homodimeric domain of signal transducing histidine kinase"/>
    <property type="match status" value="1"/>
</dbReference>
<name>A0A6A6LX72_HEVBR</name>
<evidence type="ECO:0000256" key="4">
    <source>
        <dbReference type="ARBA" id="ARBA00022553"/>
    </source>
</evidence>
<dbReference type="PANTHER" id="PTHR43719">
    <property type="entry name" value="TWO-COMPONENT HISTIDINE KINASE"/>
    <property type="match status" value="1"/>
</dbReference>
<keyword evidence="5" id="KW-0256">Endoplasmic reticulum</keyword>
<evidence type="ECO:0000259" key="8">
    <source>
        <dbReference type="PROSITE" id="PS50110"/>
    </source>
</evidence>
<dbReference type="AlphaFoldDB" id="A0A6A6LX72"/>
<dbReference type="SMART" id="SM00448">
    <property type="entry name" value="REC"/>
    <property type="match status" value="1"/>
</dbReference>
<organism evidence="9 10">
    <name type="scientific">Hevea brasiliensis</name>
    <name type="common">Para rubber tree</name>
    <name type="synonym">Siphonia brasiliensis</name>
    <dbReference type="NCBI Taxonomy" id="3981"/>
    <lineage>
        <taxon>Eukaryota</taxon>
        <taxon>Viridiplantae</taxon>
        <taxon>Streptophyta</taxon>
        <taxon>Embryophyta</taxon>
        <taxon>Tracheophyta</taxon>
        <taxon>Spermatophyta</taxon>
        <taxon>Magnoliopsida</taxon>
        <taxon>eudicotyledons</taxon>
        <taxon>Gunneridae</taxon>
        <taxon>Pentapetalae</taxon>
        <taxon>rosids</taxon>
        <taxon>fabids</taxon>
        <taxon>Malpighiales</taxon>
        <taxon>Euphorbiaceae</taxon>
        <taxon>Crotonoideae</taxon>
        <taxon>Micrandreae</taxon>
        <taxon>Hevea</taxon>
    </lineage>
</organism>
<dbReference type="GO" id="GO:0000155">
    <property type="term" value="F:phosphorelay sensor kinase activity"/>
    <property type="evidence" value="ECO:0007669"/>
    <property type="project" value="InterPro"/>
</dbReference>
<evidence type="ECO:0000256" key="6">
    <source>
        <dbReference type="PROSITE-ProRule" id="PRU00169"/>
    </source>
</evidence>
<proteinExistence type="predicted"/>
<comment type="caution">
    <text evidence="6">Lacks conserved residue(s) required for the propagation of feature annotation.</text>
</comment>
<evidence type="ECO:0000256" key="2">
    <source>
        <dbReference type="ARBA" id="ARBA00004477"/>
    </source>
</evidence>
<dbReference type="InterPro" id="IPR001789">
    <property type="entry name" value="Sig_transdc_resp-reg_receiver"/>
</dbReference>
<feature type="domain" description="Response regulatory" evidence="8">
    <location>
        <begin position="185"/>
        <end position="321"/>
    </location>
</feature>
<evidence type="ECO:0000256" key="5">
    <source>
        <dbReference type="ARBA" id="ARBA00022824"/>
    </source>
</evidence>
<evidence type="ECO:0000259" key="7">
    <source>
        <dbReference type="PROSITE" id="PS50109"/>
    </source>
</evidence>
<evidence type="ECO:0000256" key="3">
    <source>
        <dbReference type="ARBA" id="ARBA00012438"/>
    </source>
</evidence>
<dbReference type="InterPro" id="IPR036097">
    <property type="entry name" value="HisK_dim/P_sf"/>
</dbReference>
<dbReference type="GO" id="GO:0005789">
    <property type="term" value="C:endoplasmic reticulum membrane"/>
    <property type="evidence" value="ECO:0007669"/>
    <property type="project" value="UniProtKB-SubCell"/>
</dbReference>
<accession>A0A6A6LX72</accession>
<dbReference type="EMBL" id="JAAGAX010000009">
    <property type="protein sequence ID" value="KAF2304773.1"/>
    <property type="molecule type" value="Genomic_DNA"/>
</dbReference>
<comment type="catalytic activity">
    <reaction evidence="1">
        <text>ATP + protein L-histidine = ADP + protein N-phospho-L-histidine.</text>
        <dbReference type="EC" id="2.7.13.3"/>
    </reaction>
</comment>
<dbReference type="Proteomes" id="UP000467840">
    <property type="component" value="Chromosome 16"/>
</dbReference>
<gene>
    <name evidence="9" type="ORF">GH714_037920</name>
</gene>
<evidence type="ECO:0000313" key="9">
    <source>
        <dbReference type="EMBL" id="KAF2304773.1"/>
    </source>
</evidence>
<dbReference type="PRINTS" id="PR00344">
    <property type="entry name" value="BCTRLSENSOR"/>
</dbReference>
<dbReference type="InterPro" id="IPR011006">
    <property type="entry name" value="CheY-like_superfamily"/>
</dbReference>
<sequence>MVRAATRDIHLCSALIKQIEITQQAERKSINKSLAFARASHDIRAALAGITGLIEISYDEVSPGLLNSILDTSKMEAGKIQVESDEFDLAYLLEDVVDLFHPVGMKKGVDVVLDPCDGSVLKFSQVKGDGGKLKQVLCNLLSNAVKFTSEGHIVVRARARKPGLENKIIYSNRNNLWNRLSCWFTDKKEDDDVEAMNSVKQNPNCMEFVFEVDDTGKGILKEKQKSVFENFVQVKETALGEGGTGLGLGIVQSLMPIMNGYEATRQIREEERSFDIHIPIIALTAHASGDEEEKMRKAGMDHHMRKPLERELLLEAIRHIYYR</sequence>
<dbReference type="SUPFAM" id="SSF55874">
    <property type="entry name" value="ATPase domain of HSP90 chaperone/DNA topoisomerase II/histidine kinase"/>
    <property type="match status" value="1"/>
</dbReference>
<protein>
    <recommendedName>
        <fullName evidence="3">histidine kinase</fullName>
        <ecNumber evidence="3">2.7.13.3</ecNumber>
    </recommendedName>
</protein>
<dbReference type="Gene3D" id="3.30.565.10">
    <property type="entry name" value="Histidine kinase-like ATPase, C-terminal domain"/>
    <property type="match status" value="1"/>
</dbReference>
<dbReference type="EC" id="2.7.13.3" evidence="3"/>